<dbReference type="Pfam" id="PF02022">
    <property type="entry name" value="Integrase_Zn"/>
    <property type="match status" value="1"/>
</dbReference>
<dbReference type="GO" id="GO:0035613">
    <property type="term" value="F:RNA stem-loop binding"/>
    <property type="evidence" value="ECO:0007669"/>
    <property type="project" value="TreeGrafter"/>
</dbReference>
<keyword evidence="3" id="KW-0548">Nucleotidyltransferase</keyword>
<evidence type="ECO:0000256" key="1">
    <source>
        <dbReference type="ARBA" id="ARBA00012493"/>
    </source>
</evidence>
<dbReference type="Pfam" id="PF00665">
    <property type="entry name" value="rve"/>
    <property type="match status" value="1"/>
</dbReference>
<dbReference type="InterPro" id="IPR036397">
    <property type="entry name" value="RNaseH_sf"/>
</dbReference>
<dbReference type="PANTHER" id="PTHR41694:SF4">
    <property type="entry name" value="ENDOGENOUS RETROVIRUS GROUP K MEMBER 10 POL PROTEIN-RELATED"/>
    <property type="match status" value="1"/>
</dbReference>
<accession>A0A3M0KEC7</accession>
<keyword evidence="11" id="KW-0863">Zinc-finger</keyword>
<evidence type="ECO:0000259" key="13">
    <source>
        <dbReference type="PROSITE" id="PS50994"/>
    </source>
</evidence>
<evidence type="ECO:0000313" key="14">
    <source>
        <dbReference type="EMBL" id="RMC05527.1"/>
    </source>
</evidence>
<feature type="domain" description="Integrase-type" evidence="12">
    <location>
        <begin position="59"/>
        <end position="100"/>
    </location>
</feature>
<dbReference type="EMBL" id="QRBI01000123">
    <property type="protein sequence ID" value="RMC05527.1"/>
    <property type="molecule type" value="Genomic_DNA"/>
</dbReference>
<keyword evidence="8" id="KW-0862">Zinc</keyword>
<dbReference type="EC" id="2.7.7.49" evidence="1"/>
<evidence type="ECO:0000259" key="12">
    <source>
        <dbReference type="PROSITE" id="PS50876"/>
    </source>
</evidence>
<dbReference type="SUPFAM" id="SSF53098">
    <property type="entry name" value="Ribonuclease H-like"/>
    <property type="match status" value="1"/>
</dbReference>
<reference evidence="14 15" key="1">
    <citation type="submission" date="2018-07" db="EMBL/GenBank/DDBJ databases">
        <title>A high quality draft genome assembly of the barn swallow (H. rustica rustica).</title>
        <authorList>
            <person name="Formenti G."/>
            <person name="Chiara M."/>
            <person name="Poveda L."/>
            <person name="Francoijs K.-J."/>
            <person name="Bonisoli-Alquati A."/>
            <person name="Canova L."/>
            <person name="Gianfranceschi L."/>
            <person name="Horner D.S."/>
            <person name="Saino N."/>
        </authorList>
    </citation>
    <scope>NUCLEOTIDE SEQUENCE [LARGE SCALE GENOMIC DNA]</scope>
    <source>
        <strain evidence="14">Chelidonia</strain>
        <tissue evidence="14">Blood</tissue>
    </source>
</reference>
<dbReference type="PROSITE" id="PS50994">
    <property type="entry name" value="INTEGRASE"/>
    <property type="match status" value="1"/>
</dbReference>
<dbReference type="Proteomes" id="UP000269221">
    <property type="component" value="Unassembled WGS sequence"/>
</dbReference>
<dbReference type="InterPro" id="IPR003308">
    <property type="entry name" value="Integrase_Zn-bd_dom_N"/>
</dbReference>
<dbReference type="SUPFAM" id="SSF46919">
    <property type="entry name" value="N-terminal Zn binding domain of HIV integrase"/>
    <property type="match status" value="1"/>
</dbReference>
<dbReference type="Gene3D" id="1.10.10.200">
    <property type="match status" value="1"/>
</dbReference>
<dbReference type="Gene3D" id="3.30.420.10">
    <property type="entry name" value="Ribonuclease H-like superfamily/Ribonuclease H"/>
    <property type="match status" value="1"/>
</dbReference>
<evidence type="ECO:0000256" key="5">
    <source>
        <dbReference type="ARBA" id="ARBA00022723"/>
    </source>
</evidence>
<dbReference type="STRING" id="333673.A0A3M0KEC7"/>
<keyword evidence="6" id="KW-0255">Endonuclease</keyword>
<feature type="domain" description="Integrase catalytic" evidence="13">
    <location>
        <begin position="108"/>
        <end position="221"/>
    </location>
</feature>
<name>A0A3M0KEC7_HIRRU</name>
<evidence type="ECO:0000256" key="9">
    <source>
        <dbReference type="ARBA" id="ARBA00022918"/>
    </source>
</evidence>
<keyword evidence="7" id="KW-0378">Hydrolase</keyword>
<organism evidence="14 15">
    <name type="scientific">Hirundo rustica rustica</name>
    <dbReference type="NCBI Taxonomy" id="333673"/>
    <lineage>
        <taxon>Eukaryota</taxon>
        <taxon>Metazoa</taxon>
        <taxon>Chordata</taxon>
        <taxon>Craniata</taxon>
        <taxon>Vertebrata</taxon>
        <taxon>Euteleostomi</taxon>
        <taxon>Archelosauria</taxon>
        <taxon>Archosauria</taxon>
        <taxon>Dinosauria</taxon>
        <taxon>Saurischia</taxon>
        <taxon>Theropoda</taxon>
        <taxon>Coelurosauria</taxon>
        <taxon>Aves</taxon>
        <taxon>Neognathae</taxon>
        <taxon>Neoaves</taxon>
        <taxon>Telluraves</taxon>
        <taxon>Australaves</taxon>
        <taxon>Passeriformes</taxon>
        <taxon>Sylvioidea</taxon>
        <taxon>Hirundinidae</taxon>
        <taxon>Hirundo</taxon>
    </lineage>
</organism>
<keyword evidence="10" id="KW-0511">Multifunctional enzyme</keyword>
<dbReference type="GO" id="GO:0016787">
    <property type="term" value="F:hydrolase activity"/>
    <property type="evidence" value="ECO:0007669"/>
    <property type="project" value="UniProtKB-KW"/>
</dbReference>
<evidence type="ECO:0000256" key="2">
    <source>
        <dbReference type="ARBA" id="ARBA00022679"/>
    </source>
</evidence>
<dbReference type="GO" id="GO:0008270">
    <property type="term" value="F:zinc ion binding"/>
    <property type="evidence" value="ECO:0007669"/>
    <property type="project" value="UniProtKB-KW"/>
</dbReference>
<evidence type="ECO:0000256" key="10">
    <source>
        <dbReference type="ARBA" id="ARBA00023268"/>
    </source>
</evidence>
<evidence type="ECO:0000313" key="15">
    <source>
        <dbReference type="Proteomes" id="UP000269221"/>
    </source>
</evidence>
<dbReference type="GO" id="GO:0003964">
    <property type="term" value="F:RNA-directed DNA polymerase activity"/>
    <property type="evidence" value="ECO:0007669"/>
    <property type="project" value="UniProtKB-KW"/>
</dbReference>
<sequence>METFASGHAKFPSVMPMARVHPYYILHVRSHTNLPGFVAEGNARADTLANPVWVAPQPDVIVQAKASHGFFHQNAHMLQKQFQLKATEAREIVELCDNCHTLGAPLPAGVNPRGLKALELWQTDVTQVAEFGRLKYVHVTVNTFSAMWASAHTGEKARDGIAHWRQAFAVLGVPSSVKTDNGPAYASQQIDTCSQLGLICKFTDGGINPLVQIINEDIKED</sequence>
<evidence type="ECO:0000256" key="7">
    <source>
        <dbReference type="ARBA" id="ARBA00022801"/>
    </source>
</evidence>
<dbReference type="InterPro" id="IPR017856">
    <property type="entry name" value="Integrase-like_N"/>
</dbReference>
<keyword evidence="9" id="KW-0695">RNA-directed DNA polymerase</keyword>
<comment type="caution">
    <text evidence="14">The sequence shown here is derived from an EMBL/GenBank/DDBJ whole genome shotgun (WGS) entry which is preliminary data.</text>
</comment>
<keyword evidence="4" id="KW-0540">Nuclease</keyword>
<proteinExistence type="predicted"/>
<evidence type="ECO:0000256" key="8">
    <source>
        <dbReference type="ARBA" id="ARBA00022833"/>
    </source>
</evidence>
<evidence type="ECO:0000256" key="4">
    <source>
        <dbReference type="ARBA" id="ARBA00022722"/>
    </source>
</evidence>
<dbReference type="PANTHER" id="PTHR41694">
    <property type="entry name" value="ENDOGENOUS RETROVIRUS GROUP K MEMBER POL PROTEIN"/>
    <property type="match status" value="1"/>
</dbReference>
<dbReference type="PROSITE" id="PS50876">
    <property type="entry name" value="ZF_INTEGRASE"/>
    <property type="match status" value="1"/>
</dbReference>
<keyword evidence="5" id="KW-0479">Metal-binding</keyword>
<dbReference type="GO" id="GO:0004519">
    <property type="term" value="F:endonuclease activity"/>
    <property type="evidence" value="ECO:0007669"/>
    <property type="project" value="UniProtKB-KW"/>
</dbReference>
<dbReference type="InterPro" id="IPR012337">
    <property type="entry name" value="RNaseH-like_sf"/>
</dbReference>
<gene>
    <name evidence="14" type="ORF">DUI87_18723</name>
</gene>
<keyword evidence="15" id="KW-1185">Reference proteome</keyword>
<evidence type="ECO:0000256" key="6">
    <source>
        <dbReference type="ARBA" id="ARBA00022759"/>
    </source>
</evidence>
<keyword evidence="2" id="KW-0808">Transferase</keyword>
<evidence type="ECO:0000256" key="3">
    <source>
        <dbReference type="ARBA" id="ARBA00022695"/>
    </source>
</evidence>
<dbReference type="GO" id="GO:0015074">
    <property type="term" value="P:DNA integration"/>
    <property type="evidence" value="ECO:0007669"/>
    <property type="project" value="InterPro"/>
</dbReference>
<evidence type="ECO:0000256" key="11">
    <source>
        <dbReference type="PROSITE-ProRule" id="PRU00450"/>
    </source>
</evidence>
<dbReference type="OrthoDB" id="9386368at2759"/>
<dbReference type="InterPro" id="IPR001584">
    <property type="entry name" value="Integrase_cat-core"/>
</dbReference>
<dbReference type="AlphaFoldDB" id="A0A3M0KEC7"/>
<protein>
    <recommendedName>
        <fullName evidence="1">RNA-directed DNA polymerase</fullName>
        <ecNumber evidence="1">2.7.7.49</ecNumber>
    </recommendedName>
</protein>